<dbReference type="Proteomes" id="UP001161438">
    <property type="component" value="Chromosome 7"/>
</dbReference>
<reference evidence="1" key="1">
    <citation type="submission" date="2022-10" db="EMBL/GenBank/DDBJ databases">
        <authorList>
            <person name="Byrne P K."/>
        </authorList>
    </citation>
    <scope>NUCLEOTIDE SEQUENCE</scope>
    <source>
        <strain evidence="1">IFO1815</strain>
    </source>
</reference>
<evidence type="ECO:0000313" key="2">
    <source>
        <dbReference type="Proteomes" id="UP001161438"/>
    </source>
</evidence>
<dbReference type="RefSeq" id="XP_056082344.1">
    <property type="nucleotide sequence ID" value="XM_056222677.1"/>
</dbReference>
<sequence length="156" mass="18232">MLRVLWKQSSNAARSKKVSNVFVSNYTHSLRNPYWNYAKRNYAQSWDNRQPNEKIDAHIKVQKLMDEINSKPNVLEKLEHVSNIMIDKKLVNLDTASASEENTIKPWQMIKILMDRDLRHAMKEFKLELEKSGIQLGPDQLGPLMTVLGLEKKNER</sequence>
<keyword evidence="2" id="KW-1185">Reference proteome</keyword>
<name>A0AA35NGT6_SACMI</name>
<evidence type="ECO:0000313" key="1">
    <source>
        <dbReference type="EMBL" id="CAI4039229.1"/>
    </source>
</evidence>
<proteinExistence type="predicted"/>
<organism evidence="1 2">
    <name type="scientific">Saccharomyces mikatae IFO 1815</name>
    <dbReference type="NCBI Taxonomy" id="226126"/>
    <lineage>
        <taxon>Eukaryota</taxon>
        <taxon>Fungi</taxon>
        <taxon>Dikarya</taxon>
        <taxon>Ascomycota</taxon>
        <taxon>Saccharomycotina</taxon>
        <taxon>Saccharomycetes</taxon>
        <taxon>Saccharomycetales</taxon>
        <taxon>Saccharomycetaceae</taxon>
        <taxon>Saccharomyces</taxon>
    </lineage>
</organism>
<protein>
    <submittedName>
        <fullName evidence="1">Uncharacterized protein</fullName>
    </submittedName>
</protein>
<dbReference type="EMBL" id="OX365763">
    <property type="protein sequence ID" value="CAI4039229.1"/>
    <property type="molecule type" value="Genomic_DNA"/>
</dbReference>
<gene>
    <name evidence="1" type="primary">SMKI07G2070</name>
    <name evidence="1" type="ORF">SMKI_07G2070</name>
</gene>
<accession>A0AA35NGT6</accession>
<dbReference type="GeneID" id="80918440"/>
<dbReference type="AlphaFoldDB" id="A0AA35NGT6"/>